<keyword evidence="3 4" id="KW-0408">Iron</keyword>
<dbReference type="PANTHER" id="PTHR40394:SF2">
    <property type="entry name" value="QUINOL:CYTOCHROME C OXIDOREDUCTASE MEMBRANE PROTEIN"/>
    <property type="match status" value="1"/>
</dbReference>
<evidence type="ECO:0000256" key="4">
    <source>
        <dbReference type="PROSITE-ProRule" id="PRU00433"/>
    </source>
</evidence>
<keyword evidence="1 4" id="KW-0349">Heme</keyword>
<name>A0A0K1PWD7_9BACT</name>
<proteinExistence type="predicted"/>
<evidence type="ECO:0000256" key="2">
    <source>
        <dbReference type="ARBA" id="ARBA00022723"/>
    </source>
</evidence>
<dbReference type="SUPFAM" id="SSF46626">
    <property type="entry name" value="Cytochrome c"/>
    <property type="match status" value="1"/>
</dbReference>
<evidence type="ECO:0000313" key="7">
    <source>
        <dbReference type="Proteomes" id="UP000064967"/>
    </source>
</evidence>
<dbReference type="STRING" id="1391654.AKJ09_04365"/>
<dbReference type="AlphaFoldDB" id="A0A0K1PWD7"/>
<accession>A0A0K1PWD7</accession>
<protein>
    <submittedName>
        <fullName evidence="6">ABC-type Fe3+ transport system protein</fullName>
    </submittedName>
</protein>
<evidence type="ECO:0000259" key="5">
    <source>
        <dbReference type="PROSITE" id="PS51007"/>
    </source>
</evidence>
<reference evidence="6 7" key="1">
    <citation type="submission" date="2015-08" db="EMBL/GenBank/DDBJ databases">
        <authorList>
            <person name="Babu N.S."/>
            <person name="Beckwith C.J."/>
            <person name="Beseler K.G."/>
            <person name="Brison A."/>
            <person name="Carone J.V."/>
            <person name="Caskin T.P."/>
            <person name="Diamond M."/>
            <person name="Durham M.E."/>
            <person name="Foxe J.M."/>
            <person name="Go M."/>
            <person name="Henderson B.A."/>
            <person name="Jones I.B."/>
            <person name="McGettigan J.A."/>
            <person name="Micheletti S.J."/>
            <person name="Nasrallah M.E."/>
            <person name="Ortiz D."/>
            <person name="Piller C.R."/>
            <person name="Privatt S.R."/>
            <person name="Schneider S.L."/>
            <person name="Sharp S."/>
            <person name="Smith T.C."/>
            <person name="Stanton J.D."/>
            <person name="Ullery H.E."/>
            <person name="Wilson R.J."/>
            <person name="Serrano M.G."/>
            <person name="Buck G."/>
            <person name="Lee V."/>
            <person name="Wang Y."/>
            <person name="Carvalho R."/>
            <person name="Voegtly L."/>
            <person name="Shi R."/>
            <person name="Duckworth R."/>
            <person name="Johnson A."/>
            <person name="Loviza R."/>
            <person name="Walstead R."/>
            <person name="Shah Z."/>
            <person name="Kiflezghi M."/>
            <person name="Wade K."/>
            <person name="Ball S.L."/>
            <person name="Bradley K.W."/>
            <person name="Asai D.J."/>
            <person name="Bowman C.A."/>
            <person name="Russell D.A."/>
            <person name="Pope W.H."/>
            <person name="Jacobs-Sera D."/>
            <person name="Hendrix R.W."/>
            <person name="Hatfull G.F."/>
        </authorList>
    </citation>
    <scope>NUCLEOTIDE SEQUENCE [LARGE SCALE GENOMIC DNA]</scope>
    <source>
        <strain evidence="6 7">DSM 27648</strain>
    </source>
</reference>
<keyword evidence="7" id="KW-1185">Reference proteome</keyword>
<feature type="domain" description="Cytochrome c" evidence="5">
    <location>
        <begin position="96"/>
        <end position="187"/>
    </location>
</feature>
<dbReference type="GO" id="GO:0046872">
    <property type="term" value="F:metal ion binding"/>
    <property type="evidence" value="ECO:0007669"/>
    <property type="project" value="UniProtKB-KW"/>
</dbReference>
<dbReference type="Proteomes" id="UP000064967">
    <property type="component" value="Chromosome"/>
</dbReference>
<dbReference type="GO" id="GO:0020037">
    <property type="term" value="F:heme binding"/>
    <property type="evidence" value="ECO:0007669"/>
    <property type="project" value="InterPro"/>
</dbReference>
<evidence type="ECO:0000313" key="6">
    <source>
        <dbReference type="EMBL" id="AKU97701.1"/>
    </source>
</evidence>
<dbReference type="KEGG" id="llu:AKJ09_04365"/>
<dbReference type="InterPro" id="IPR009056">
    <property type="entry name" value="Cyt_c-like_dom"/>
</dbReference>
<dbReference type="EMBL" id="CP012333">
    <property type="protein sequence ID" value="AKU97701.1"/>
    <property type="molecule type" value="Genomic_DNA"/>
</dbReference>
<dbReference type="PANTHER" id="PTHR40394">
    <property type="entry name" value="LIPOPROTEIN-RELATED"/>
    <property type="match status" value="1"/>
</dbReference>
<dbReference type="Gene3D" id="1.10.760.10">
    <property type="entry name" value="Cytochrome c-like domain"/>
    <property type="match status" value="1"/>
</dbReference>
<keyword evidence="2 4" id="KW-0479">Metal-binding</keyword>
<organism evidence="6 7">
    <name type="scientific">Labilithrix luteola</name>
    <dbReference type="NCBI Taxonomy" id="1391654"/>
    <lineage>
        <taxon>Bacteria</taxon>
        <taxon>Pseudomonadati</taxon>
        <taxon>Myxococcota</taxon>
        <taxon>Polyangia</taxon>
        <taxon>Polyangiales</taxon>
        <taxon>Labilitrichaceae</taxon>
        <taxon>Labilithrix</taxon>
    </lineage>
</organism>
<gene>
    <name evidence="6" type="ORF">AKJ09_04365</name>
</gene>
<evidence type="ECO:0000256" key="1">
    <source>
        <dbReference type="ARBA" id="ARBA00022617"/>
    </source>
</evidence>
<dbReference type="InterPro" id="IPR036909">
    <property type="entry name" value="Cyt_c-like_dom_sf"/>
</dbReference>
<evidence type="ECO:0000256" key="3">
    <source>
        <dbReference type="ARBA" id="ARBA00023004"/>
    </source>
</evidence>
<sequence>MGAIALAGLSAGCRGQSSKESPVFGIRNMYDQPKYQVQEESNFFSDHRTMRPLVEGVIAHDEDVDLGVSQGRLDDQTGYVLETPKEVVARVGGVEALQARGKARYNIYCAPCHDMAGGGQGMVTKHAQATGAAAFAPPTFHQDRLRHAPDGQIFATITNGKNNMPPYAMQIPVNDRWAIVSYVRVLQLAQPKLPEEKAPAPENKK</sequence>
<dbReference type="Pfam" id="PF13442">
    <property type="entry name" value="Cytochrome_CBB3"/>
    <property type="match status" value="1"/>
</dbReference>
<dbReference type="GO" id="GO:0009055">
    <property type="term" value="F:electron transfer activity"/>
    <property type="evidence" value="ECO:0007669"/>
    <property type="project" value="InterPro"/>
</dbReference>
<dbReference type="PROSITE" id="PS51007">
    <property type="entry name" value="CYTC"/>
    <property type="match status" value="1"/>
</dbReference>